<keyword evidence="1" id="KW-1133">Transmembrane helix</keyword>
<evidence type="ECO:0008006" key="4">
    <source>
        <dbReference type="Google" id="ProtNLM"/>
    </source>
</evidence>
<gene>
    <name evidence="2" type="ORF">NX778_15340</name>
</gene>
<evidence type="ECO:0000313" key="2">
    <source>
        <dbReference type="EMBL" id="MCS0659443.1"/>
    </source>
</evidence>
<proteinExistence type="predicted"/>
<keyword evidence="3" id="KW-1185">Reference proteome</keyword>
<reference evidence="2 3" key="1">
    <citation type="submission" date="2022-08" db="EMBL/GenBank/DDBJ databases">
        <title>Reclassification of Massilia species as members of the genera Telluria, Duganella, Pseudoduganella, Mokoshia gen. nov. and Zemynaea gen. nov. using orthogonal and non-orthogonal genome-based approaches.</title>
        <authorList>
            <person name="Bowman J.P."/>
        </authorList>
    </citation>
    <scope>NUCLEOTIDE SEQUENCE [LARGE SCALE GENOMIC DNA]</scope>
    <source>
        <strain evidence="2 3">JCM 31606</strain>
    </source>
</reference>
<dbReference type="EMBL" id="JANUGU010000005">
    <property type="protein sequence ID" value="MCS0659443.1"/>
    <property type="molecule type" value="Genomic_DNA"/>
</dbReference>
<sequence length="53" mass="5463">MQDVLNLEVASYALDAVTGWLHDHPAIVAGAAAVAALALVALRRRRAAKPAGT</sequence>
<name>A0ABT2CZN6_9BURK</name>
<keyword evidence="1" id="KW-0472">Membrane</keyword>
<protein>
    <recommendedName>
        <fullName evidence="4">LPXTG cell wall anchor domain-containing protein</fullName>
    </recommendedName>
</protein>
<accession>A0ABT2CZN6</accession>
<comment type="caution">
    <text evidence="2">The sequence shown here is derived from an EMBL/GenBank/DDBJ whole genome shotgun (WGS) entry which is preliminary data.</text>
</comment>
<dbReference type="RefSeq" id="WP_258812634.1">
    <property type="nucleotide sequence ID" value="NZ_JANUGU010000005.1"/>
</dbReference>
<organism evidence="2 3">
    <name type="scientific">Massilia terrae</name>
    <dbReference type="NCBI Taxonomy" id="1811224"/>
    <lineage>
        <taxon>Bacteria</taxon>
        <taxon>Pseudomonadati</taxon>
        <taxon>Pseudomonadota</taxon>
        <taxon>Betaproteobacteria</taxon>
        <taxon>Burkholderiales</taxon>
        <taxon>Oxalobacteraceae</taxon>
        <taxon>Telluria group</taxon>
        <taxon>Massilia</taxon>
    </lineage>
</organism>
<keyword evidence="1" id="KW-0812">Transmembrane</keyword>
<evidence type="ECO:0000256" key="1">
    <source>
        <dbReference type="SAM" id="Phobius"/>
    </source>
</evidence>
<feature type="transmembrane region" description="Helical" evidence="1">
    <location>
        <begin position="24"/>
        <end position="42"/>
    </location>
</feature>
<evidence type="ECO:0000313" key="3">
    <source>
        <dbReference type="Proteomes" id="UP001204621"/>
    </source>
</evidence>
<dbReference type="Proteomes" id="UP001204621">
    <property type="component" value="Unassembled WGS sequence"/>
</dbReference>